<feature type="transmembrane region" description="Helical" evidence="2">
    <location>
        <begin position="32"/>
        <end position="54"/>
    </location>
</feature>
<dbReference type="EMBL" id="BAABIS010000001">
    <property type="protein sequence ID" value="GAA4847350.1"/>
    <property type="molecule type" value="Genomic_DNA"/>
</dbReference>
<name>A0ABP9DP35_9ACTN</name>
<feature type="transmembrane region" description="Helical" evidence="2">
    <location>
        <begin position="185"/>
        <end position="204"/>
    </location>
</feature>
<reference evidence="4" key="1">
    <citation type="journal article" date="2019" name="Int. J. Syst. Evol. Microbiol.">
        <title>The Global Catalogue of Microorganisms (GCM) 10K type strain sequencing project: providing services to taxonomists for standard genome sequencing and annotation.</title>
        <authorList>
            <consortium name="The Broad Institute Genomics Platform"/>
            <consortium name="The Broad Institute Genome Sequencing Center for Infectious Disease"/>
            <person name="Wu L."/>
            <person name="Ma J."/>
        </authorList>
    </citation>
    <scope>NUCLEOTIDE SEQUENCE [LARGE SCALE GENOMIC DNA]</scope>
    <source>
        <strain evidence="4">JCM 13006</strain>
    </source>
</reference>
<evidence type="ECO:0000313" key="4">
    <source>
        <dbReference type="Proteomes" id="UP001501752"/>
    </source>
</evidence>
<comment type="caution">
    <text evidence="3">The sequence shown here is derived from an EMBL/GenBank/DDBJ whole genome shotgun (WGS) entry which is preliminary data.</text>
</comment>
<dbReference type="Proteomes" id="UP001501752">
    <property type="component" value="Unassembled WGS sequence"/>
</dbReference>
<protein>
    <submittedName>
        <fullName evidence="3">Uncharacterized protein</fullName>
    </submittedName>
</protein>
<sequence>MFWVGLLLCALVGVELGGIVAGIMSTDTATGVVLTVVGANLAPWTAMGGFVLLYRGRRRASQVKQAPPRLEPAMARIESSRAVGEGPDIPLDLDLTVAPAGVPAYRAGATAVVNLMDLDDFRVGRTVVVDHDPLRPWDVRVRIRPDGEWAGRLAAAGIDTAPPESRRAEPPRPAGSGGRTGTARIGMAAIAVGAVLSLVPFHGYY</sequence>
<accession>A0ABP9DP35</accession>
<feature type="region of interest" description="Disordered" evidence="1">
    <location>
        <begin position="157"/>
        <end position="180"/>
    </location>
</feature>
<evidence type="ECO:0000256" key="1">
    <source>
        <dbReference type="SAM" id="MobiDB-lite"/>
    </source>
</evidence>
<keyword evidence="2" id="KW-0472">Membrane</keyword>
<gene>
    <name evidence="3" type="ORF">GCM10023235_25150</name>
</gene>
<proteinExistence type="predicted"/>
<keyword evidence="2" id="KW-0812">Transmembrane</keyword>
<keyword evidence="2" id="KW-1133">Transmembrane helix</keyword>
<evidence type="ECO:0000313" key="3">
    <source>
        <dbReference type="EMBL" id="GAA4847350.1"/>
    </source>
</evidence>
<evidence type="ECO:0000256" key="2">
    <source>
        <dbReference type="SAM" id="Phobius"/>
    </source>
</evidence>
<organism evidence="3 4">
    <name type="scientific">Kitasatospora terrestris</name>
    <dbReference type="NCBI Taxonomy" id="258051"/>
    <lineage>
        <taxon>Bacteria</taxon>
        <taxon>Bacillati</taxon>
        <taxon>Actinomycetota</taxon>
        <taxon>Actinomycetes</taxon>
        <taxon>Kitasatosporales</taxon>
        <taxon>Streptomycetaceae</taxon>
        <taxon>Kitasatospora</taxon>
    </lineage>
</organism>
<keyword evidence="4" id="KW-1185">Reference proteome</keyword>